<comment type="caution">
    <text evidence="3">The sequence shown here is derived from an EMBL/GenBank/DDBJ whole genome shotgun (WGS) entry which is preliminary data.</text>
</comment>
<evidence type="ECO:0000256" key="2">
    <source>
        <dbReference type="PROSITE-ProRule" id="PRU00708"/>
    </source>
</evidence>
<evidence type="ECO:0000313" key="3">
    <source>
        <dbReference type="EMBL" id="MCI51229.1"/>
    </source>
</evidence>
<reference evidence="3 4" key="1">
    <citation type="journal article" date="2018" name="Front. Plant Sci.">
        <title>Red Clover (Trifolium pratense) and Zigzag Clover (T. medium) - A Picture of Genomic Similarities and Differences.</title>
        <authorList>
            <person name="Dluhosova J."/>
            <person name="Istvanek J."/>
            <person name="Nedelnik J."/>
            <person name="Repkova J."/>
        </authorList>
    </citation>
    <scope>NUCLEOTIDE SEQUENCE [LARGE SCALE GENOMIC DNA]</scope>
    <source>
        <strain evidence="4">cv. 10/8</strain>
        <tissue evidence="3">Leaf</tissue>
    </source>
</reference>
<keyword evidence="4" id="KW-1185">Reference proteome</keyword>
<organism evidence="3 4">
    <name type="scientific">Trifolium medium</name>
    <dbReference type="NCBI Taxonomy" id="97028"/>
    <lineage>
        <taxon>Eukaryota</taxon>
        <taxon>Viridiplantae</taxon>
        <taxon>Streptophyta</taxon>
        <taxon>Embryophyta</taxon>
        <taxon>Tracheophyta</taxon>
        <taxon>Spermatophyta</taxon>
        <taxon>Magnoliopsida</taxon>
        <taxon>eudicotyledons</taxon>
        <taxon>Gunneridae</taxon>
        <taxon>Pentapetalae</taxon>
        <taxon>rosids</taxon>
        <taxon>fabids</taxon>
        <taxon>Fabales</taxon>
        <taxon>Fabaceae</taxon>
        <taxon>Papilionoideae</taxon>
        <taxon>50 kb inversion clade</taxon>
        <taxon>NPAAA clade</taxon>
        <taxon>Hologalegina</taxon>
        <taxon>IRL clade</taxon>
        <taxon>Trifolieae</taxon>
        <taxon>Trifolium</taxon>
    </lineage>
</organism>
<keyword evidence="1" id="KW-0677">Repeat</keyword>
<dbReference type="EMBL" id="LXQA010428778">
    <property type="protein sequence ID" value="MCI51229.1"/>
    <property type="molecule type" value="Genomic_DNA"/>
</dbReference>
<feature type="repeat" description="PPR" evidence="2">
    <location>
        <begin position="5"/>
        <end position="39"/>
    </location>
</feature>
<sequence>MPEKNLQSCTIMISALANHGRENDAISMFNRMEDMGLQPDSLSFSVILSACSHMGLVHEGKMYFDKMVRFYNIKPTVEHYGCMVDLLGRAG</sequence>
<dbReference type="Gene3D" id="1.25.40.10">
    <property type="entry name" value="Tetratricopeptide repeat domain"/>
    <property type="match status" value="1"/>
</dbReference>
<dbReference type="AlphaFoldDB" id="A0A392SRB0"/>
<accession>A0A392SRB0</accession>
<dbReference type="Pfam" id="PF13041">
    <property type="entry name" value="PPR_2"/>
    <property type="match status" value="1"/>
</dbReference>
<dbReference type="PANTHER" id="PTHR47926">
    <property type="entry name" value="PENTATRICOPEPTIDE REPEAT-CONTAINING PROTEIN"/>
    <property type="match status" value="1"/>
</dbReference>
<dbReference type="GO" id="GO:0003723">
    <property type="term" value="F:RNA binding"/>
    <property type="evidence" value="ECO:0007669"/>
    <property type="project" value="InterPro"/>
</dbReference>
<dbReference type="NCBIfam" id="TIGR00756">
    <property type="entry name" value="PPR"/>
    <property type="match status" value="2"/>
</dbReference>
<dbReference type="PANTHER" id="PTHR47926:SF463">
    <property type="entry name" value="PENTATRICOPEPTIDE REPEAT-CONTAINING PROTEIN"/>
    <property type="match status" value="1"/>
</dbReference>
<feature type="non-terminal residue" evidence="3">
    <location>
        <position position="91"/>
    </location>
</feature>
<name>A0A392SRB0_9FABA</name>
<dbReference type="Proteomes" id="UP000265520">
    <property type="component" value="Unassembled WGS sequence"/>
</dbReference>
<dbReference type="InterPro" id="IPR002885">
    <property type="entry name" value="PPR_rpt"/>
</dbReference>
<protein>
    <submittedName>
        <fullName evidence="3">Pentatricopeptide repeat-containing protein</fullName>
    </submittedName>
</protein>
<dbReference type="InterPro" id="IPR011990">
    <property type="entry name" value="TPR-like_helical_dom_sf"/>
</dbReference>
<evidence type="ECO:0000256" key="1">
    <source>
        <dbReference type="ARBA" id="ARBA00022737"/>
    </source>
</evidence>
<evidence type="ECO:0000313" key="4">
    <source>
        <dbReference type="Proteomes" id="UP000265520"/>
    </source>
</evidence>
<proteinExistence type="predicted"/>
<dbReference type="PROSITE" id="PS51375">
    <property type="entry name" value="PPR"/>
    <property type="match status" value="1"/>
</dbReference>
<dbReference type="InterPro" id="IPR046960">
    <property type="entry name" value="PPR_At4g14850-like_plant"/>
</dbReference>
<dbReference type="GO" id="GO:0009451">
    <property type="term" value="P:RNA modification"/>
    <property type="evidence" value="ECO:0007669"/>
    <property type="project" value="InterPro"/>
</dbReference>